<dbReference type="Proteomes" id="UP001348817">
    <property type="component" value="Plasmid pFA7"/>
</dbReference>
<sequence length="122" mass="14753">MDYKFIEPIIDSVFLKSYNELPNDYKETISNQWSNHIKYKYIYMNDGSGDIFLMSNTDCILIIRAFNIYNYDKFNTINEENKRILTKSMSCVLDSTYKILLKKGISEDEIFYWDTKRIWYDE</sequence>
<keyword evidence="1" id="KW-0614">Plasmid</keyword>
<proteinExistence type="predicted"/>
<organism evidence="1 2">
    <name type="scientific">Fulvitalea axinellae</name>
    <dbReference type="NCBI Taxonomy" id="1182444"/>
    <lineage>
        <taxon>Bacteria</taxon>
        <taxon>Pseudomonadati</taxon>
        <taxon>Bacteroidota</taxon>
        <taxon>Cytophagia</taxon>
        <taxon>Cytophagales</taxon>
        <taxon>Persicobacteraceae</taxon>
        <taxon>Fulvitalea</taxon>
    </lineage>
</organism>
<evidence type="ECO:0000313" key="1">
    <source>
        <dbReference type="EMBL" id="BDD12886.1"/>
    </source>
</evidence>
<evidence type="ECO:0000313" key="2">
    <source>
        <dbReference type="Proteomes" id="UP001348817"/>
    </source>
</evidence>
<reference evidence="1 2" key="1">
    <citation type="submission" date="2021-12" db="EMBL/GenBank/DDBJ databases">
        <title>Genome sequencing of bacteria with rrn-lacking chromosome and rrn-plasmid.</title>
        <authorList>
            <person name="Anda M."/>
            <person name="Iwasaki W."/>
        </authorList>
    </citation>
    <scope>NUCLEOTIDE SEQUENCE [LARGE SCALE GENOMIC DNA]</scope>
    <source>
        <strain evidence="1 2">DSM 100852</strain>
        <plasmid evidence="1 2">pFA7</plasmid>
    </source>
</reference>
<accession>A0AAU9CV03</accession>
<dbReference type="AlphaFoldDB" id="A0AAU9CV03"/>
<protein>
    <submittedName>
        <fullName evidence="1">Uncharacterized protein</fullName>
    </submittedName>
</protein>
<keyword evidence="2" id="KW-1185">Reference proteome</keyword>
<dbReference type="KEGG" id="fax:FUAX_53180"/>
<dbReference type="EMBL" id="AP025321">
    <property type="protein sequence ID" value="BDD12886.1"/>
    <property type="molecule type" value="Genomic_DNA"/>
</dbReference>
<name>A0AAU9CV03_9BACT</name>
<geneLocation type="plasmid" evidence="1 2">
    <name>pFA7</name>
</geneLocation>
<gene>
    <name evidence="1" type="ORF">FUAX_53180</name>
</gene>